<evidence type="ECO:0000313" key="2">
    <source>
        <dbReference type="EMBL" id="MFC7670685.1"/>
    </source>
</evidence>
<dbReference type="Proteomes" id="UP001596513">
    <property type="component" value="Unassembled WGS sequence"/>
</dbReference>
<organism evidence="2 3">
    <name type="scientific">Hymenobacter humi</name>
    <dbReference type="NCBI Taxonomy" id="1411620"/>
    <lineage>
        <taxon>Bacteria</taxon>
        <taxon>Pseudomonadati</taxon>
        <taxon>Bacteroidota</taxon>
        <taxon>Cytophagia</taxon>
        <taxon>Cytophagales</taxon>
        <taxon>Hymenobacteraceae</taxon>
        <taxon>Hymenobacter</taxon>
    </lineage>
</organism>
<keyword evidence="3" id="KW-1185">Reference proteome</keyword>
<feature type="region of interest" description="Disordered" evidence="1">
    <location>
        <begin position="20"/>
        <end position="41"/>
    </location>
</feature>
<evidence type="ECO:0000313" key="3">
    <source>
        <dbReference type="Proteomes" id="UP001596513"/>
    </source>
</evidence>
<accession>A0ABW2UB12</accession>
<name>A0ABW2UB12_9BACT</name>
<gene>
    <name evidence="2" type="ORF">ACFQT0_27350</name>
</gene>
<reference evidence="3" key="1">
    <citation type="journal article" date="2019" name="Int. J. Syst. Evol. Microbiol.">
        <title>The Global Catalogue of Microorganisms (GCM) 10K type strain sequencing project: providing services to taxonomists for standard genome sequencing and annotation.</title>
        <authorList>
            <consortium name="The Broad Institute Genomics Platform"/>
            <consortium name="The Broad Institute Genome Sequencing Center for Infectious Disease"/>
            <person name="Wu L."/>
            <person name="Ma J."/>
        </authorList>
    </citation>
    <scope>NUCLEOTIDE SEQUENCE [LARGE SCALE GENOMIC DNA]</scope>
    <source>
        <strain evidence="3">JCM 19635</strain>
    </source>
</reference>
<proteinExistence type="predicted"/>
<dbReference type="RefSeq" id="WP_380206389.1">
    <property type="nucleotide sequence ID" value="NZ_JBHTEK010000003.1"/>
</dbReference>
<protein>
    <submittedName>
        <fullName evidence="2">Uncharacterized protein</fullName>
    </submittedName>
</protein>
<evidence type="ECO:0000256" key="1">
    <source>
        <dbReference type="SAM" id="MobiDB-lite"/>
    </source>
</evidence>
<sequence>MMIIPTPAARQPEISPVEWAGDPQQCPRGLGSLPAPACRLA</sequence>
<comment type="caution">
    <text evidence="2">The sequence shown here is derived from an EMBL/GenBank/DDBJ whole genome shotgun (WGS) entry which is preliminary data.</text>
</comment>
<dbReference type="EMBL" id="JBHTEK010000003">
    <property type="protein sequence ID" value="MFC7670685.1"/>
    <property type="molecule type" value="Genomic_DNA"/>
</dbReference>